<name>A0A3D8IGM1_9HELI</name>
<evidence type="ECO:0000256" key="1">
    <source>
        <dbReference type="SAM" id="Coils"/>
    </source>
</evidence>
<sequence length="576" mass="68450">MHFDENLDFGFANLKYNPDTFLEDYKKIKSASSKEIKFQKAKLVFGKSLNYKFSKANKSQAVVVKLLSNLGKKGVKNAISYCIRNSENSFAINENGELVTTKEILQEWGKNFSDNENSKEAWHLCFSIKERATQQNLEKLQASVSEVMQQNFFGYKYAMILHTHQNNPHIHIIVNKRNFLTNKKIHFKNKGDIKEFFSDIRDDFAYSLRARGLNYENKSALEKNLEASFQRKKERMDTLQTDFREFFKSYYDEYDFKTKNYKDIENKREKIANLIKENENLYKQKSNLIDLLVQYTEQKNKKKFQTLQELKKINQSLKEQKFTIARELKELNLLEKQQLNFKNMQIKVLYGTTHNVFIQKDFIKNYEKLYPNHKGASKTQIKEYFLVKSAIKKQTKEIETNYRKVIKENDLDFLKTYNPALKTNAFKLAKGYKELEKNIYLLQNSPLESYEIKSYIENLQKNQKFIQKLMNNRSLELEKQIKEKMHKDSRIQHLETRSKSDNFLINEYSLTCQFLQKESFIKLKPRDLQTNTSGANAQTQTKEAEQEQRVKAKEQSTEMFKQKKIEAFRKMQGREV</sequence>
<dbReference type="Pfam" id="PF03432">
    <property type="entry name" value="Relaxase"/>
    <property type="match status" value="1"/>
</dbReference>
<dbReference type="EMBL" id="NXLS01000001">
    <property type="protein sequence ID" value="RDU64250.1"/>
    <property type="molecule type" value="Genomic_DNA"/>
</dbReference>
<organism evidence="4 5">
    <name type="scientific">Helicobacter ganmani</name>
    <dbReference type="NCBI Taxonomy" id="60246"/>
    <lineage>
        <taxon>Bacteria</taxon>
        <taxon>Pseudomonadati</taxon>
        <taxon>Campylobacterota</taxon>
        <taxon>Epsilonproteobacteria</taxon>
        <taxon>Campylobacterales</taxon>
        <taxon>Helicobacteraceae</taxon>
        <taxon>Helicobacter</taxon>
    </lineage>
</organism>
<evidence type="ECO:0000256" key="2">
    <source>
        <dbReference type="SAM" id="MobiDB-lite"/>
    </source>
</evidence>
<proteinExistence type="predicted"/>
<dbReference type="RefSeq" id="WP_115550584.1">
    <property type="nucleotide sequence ID" value="NZ_CAPHNE010000060.1"/>
</dbReference>
<feature type="domain" description="MobA/VirD2-like nuclease" evidence="3">
    <location>
        <begin position="95"/>
        <end position="189"/>
    </location>
</feature>
<accession>A0A3D8IGM1</accession>
<reference evidence="4 5" key="1">
    <citation type="submission" date="2018-04" db="EMBL/GenBank/DDBJ databases">
        <title>Novel Campyloabacter and Helicobacter Species and Strains.</title>
        <authorList>
            <person name="Mannion A.J."/>
            <person name="Shen Z."/>
            <person name="Fox J.G."/>
        </authorList>
    </citation>
    <scope>NUCLEOTIDE SEQUENCE [LARGE SCALE GENOMIC DNA]</scope>
    <source>
        <strain evidence="4 5">MIT 99-5101</strain>
    </source>
</reference>
<dbReference type="GeneID" id="82534684"/>
<protein>
    <recommendedName>
        <fullName evidence="3">MobA/VirD2-like nuclease domain-containing protein</fullName>
    </recommendedName>
</protein>
<keyword evidence="5" id="KW-1185">Reference proteome</keyword>
<keyword evidence="1" id="KW-0175">Coiled coil</keyword>
<gene>
    <name evidence="4" type="ORF">CQA43_00045</name>
</gene>
<feature type="compositionally biased region" description="Basic and acidic residues" evidence="2">
    <location>
        <begin position="542"/>
        <end position="558"/>
    </location>
</feature>
<dbReference type="Proteomes" id="UP000256650">
    <property type="component" value="Unassembled WGS sequence"/>
</dbReference>
<feature type="region of interest" description="Disordered" evidence="2">
    <location>
        <begin position="530"/>
        <end position="558"/>
    </location>
</feature>
<feature type="coiled-coil region" evidence="1">
    <location>
        <begin position="222"/>
        <end position="337"/>
    </location>
</feature>
<comment type="caution">
    <text evidence="4">The sequence shown here is derived from an EMBL/GenBank/DDBJ whole genome shotgun (WGS) entry which is preliminary data.</text>
</comment>
<dbReference type="AlphaFoldDB" id="A0A3D8IGM1"/>
<evidence type="ECO:0000313" key="4">
    <source>
        <dbReference type="EMBL" id="RDU64250.1"/>
    </source>
</evidence>
<dbReference type="InterPro" id="IPR005094">
    <property type="entry name" value="Endonuclease_MobA/VirD2"/>
</dbReference>
<evidence type="ECO:0000313" key="5">
    <source>
        <dbReference type="Proteomes" id="UP000256650"/>
    </source>
</evidence>
<evidence type="ECO:0000259" key="3">
    <source>
        <dbReference type="Pfam" id="PF03432"/>
    </source>
</evidence>
<dbReference type="OrthoDB" id="5362551at2"/>